<feature type="domain" description="LysM" evidence="2">
    <location>
        <begin position="537"/>
        <end position="580"/>
    </location>
</feature>
<dbReference type="EMBL" id="CP000383">
    <property type="protein sequence ID" value="ABG60271.1"/>
    <property type="molecule type" value="Genomic_DNA"/>
</dbReference>
<dbReference type="Gene3D" id="1.10.530.10">
    <property type="match status" value="1"/>
</dbReference>
<dbReference type="OrthoDB" id="977752at2"/>
<sequence length="583" mass="65880">MLRFIIVAFSICCAVFTCSAQTFTKPSVPDVIEFAGMKLQLTAVAKRKIEADVTMIFASGKYLQQKIDRANLYFPIIERMFHEEGMPEEFKYLALQESSLVSDAVSSSNAVGFWQFKKETAIEVGVQVNSLVDERKHISYASRGAAKYLKKNNLLLDNWVYALLSYNVGPGGVKSHVKQKYVGEKNMTIDDDMHWYVIRFLAYKIAYEDLVGQANHPDLSLIESNGIKDKTLTEIARQANVELDLLKEYNKWCTQARVPGDKEYIVIIPSAHGTKPNIEVSAPVADEPVVSTGSTPKTVVMPKTFPDIKTYTDSMNIPIFVAINKVKAIKAVKGDDINSLIIKSGLTKSAFLYFNEMKGFETVQPGSFYYLQLKRKKALVAYHTVLKGETINSIAQKYAVTTNSIRKHNRLSKKEAVKENRVLWLRDTRPETTPIEYKTPLPVYVEPVQKKPVEKETVKPVVKETPVITLPAAAAEAKIKRDTVFHVVQSGETVFGLSRKYEIDSDSIREWNHLNGYAIQLNQKLIVGFKSKERREITHVVQTGETAYKISKQYNVGTEDIKKWNGLPDYNLKPGQQLKLYIP</sequence>
<evidence type="ECO:0000256" key="1">
    <source>
        <dbReference type="SAM" id="SignalP"/>
    </source>
</evidence>
<keyword evidence="1" id="KW-0732">Signal</keyword>
<dbReference type="CDD" id="cd00118">
    <property type="entry name" value="LysM"/>
    <property type="match status" value="3"/>
</dbReference>
<dbReference type="PANTHER" id="PTHR33734:SF22">
    <property type="entry name" value="MEMBRANE-BOUND LYTIC MUREIN TRANSGLYCOSYLASE D"/>
    <property type="match status" value="1"/>
</dbReference>
<feature type="chain" id="PRO_5026668260" evidence="1">
    <location>
        <begin position="21"/>
        <end position="583"/>
    </location>
</feature>
<accession>A0A6N4SUW6</accession>
<dbReference type="SUPFAM" id="SSF53955">
    <property type="entry name" value="Lysozyme-like"/>
    <property type="match status" value="1"/>
</dbReference>
<dbReference type="InterPro" id="IPR023346">
    <property type="entry name" value="Lysozyme-like_dom_sf"/>
</dbReference>
<dbReference type="Pfam" id="PF01464">
    <property type="entry name" value="SLT"/>
    <property type="match status" value="1"/>
</dbReference>
<feature type="domain" description="LysM" evidence="2">
    <location>
        <begin position="381"/>
        <end position="425"/>
    </location>
</feature>
<dbReference type="PROSITE" id="PS51782">
    <property type="entry name" value="LYSM"/>
    <property type="match status" value="3"/>
</dbReference>
<keyword evidence="4" id="KW-1185">Reference proteome</keyword>
<organism evidence="3 4">
    <name type="scientific">Cytophaga hutchinsonii (strain ATCC 33406 / DSM 1761 / CIP 103989 / NBRC 15051 / NCIMB 9469 / D465)</name>
    <dbReference type="NCBI Taxonomy" id="269798"/>
    <lineage>
        <taxon>Bacteria</taxon>
        <taxon>Pseudomonadati</taxon>
        <taxon>Bacteroidota</taxon>
        <taxon>Cytophagia</taxon>
        <taxon>Cytophagales</taxon>
        <taxon>Cytophagaceae</taxon>
        <taxon>Cytophaga</taxon>
    </lineage>
</organism>
<dbReference type="Gene3D" id="3.10.350.10">
    <property type="entry name" value="LysM domain"/>
    <property type="match status" value="3"/>
</dbReference>
<feature type="domain" description="LysM" evidence="2">
    <location>
        <begin position="484"/>
        <end position="527"/>
    </location>
</feature>
<dbReference type="AlphaFoldDB" id="A0A6N4SUW6"/>
<dbReference type="InterPro" id="IPR008258">
    <property type="entry name" value="Transglycosylase_SLT_dom_1"/>
</dbReference>
<proteinExistence type="predicted"/>
<protein>
    <submittedName>
        <fullName evidence="3">Peptidoglycan lytic transglycosylase-related protein, glycoside hydrolase family 23 protein</fullName>
        <ecNumber evidence="3">3.2.1.-</ecNumber>
    </submittedName>
</protein>
<dbReference type="InterPro" id="IPR036779">
    <property type="entry name" value="LysM_dom_sf"/>
</dbReference>
<dbReference type="EC" id="3.2.1.-" evidence="3"/>
<dbReference type="SMART" id="SM00257">
    <property type="entry name" value="LysM"/>
    <property type="match status" value="3"/>
</dbReference>
<evidence type="ECO:0000259" key="2">
    <source>
        <dbReference type="PROSITE" id="PS51782"/>
    </source>
</evidence>
<dbReference type="GO" id="GO:0016798">
    <property type="term" value="F:hydrolase activity, acting on glycosyl bonds"/>
    <property type="evidence" value="ECO:0007669"/>
    <property type="project" value="UniProtKB-KW"/>
</dbReference>
<reference evidence="3 4" key="1">
    <citation type="journal article" date="2007" name="Appl. Environ. Microbiol.">
        <title>Genome sequence of the cellulolytic gliding bacterium Cytophaga hutchinsonii.</title>
        <authorList>
            <person name="Xie G."/>
            <person name="Bruce D.C."/>
            <person name="Challacombe J.F."/>
            <person name="Chertkov O."/>
            <person name="Detter J.C."/>
            <person name="Gilna P."/>
            <person name="Han C.S."/>
            <person name="Lucas S."/>
            <person name="Misra M."/>
            <person name="Myers G.L."/>
            <person name="Richardson P."/>
            <person name="Tapia R."/>
            <person name="Thayer N."/>
            <person name="Thompson L.S."/>
            <person name="Brettin T.S."/>
            <person name="Henrissat B."/>
            <person name="Wilson D.B."/>
            <person name="McBride M.J."/>
        </authorList>
    </citation>
    <scope>NUCLEOTIDE SEQUENCE [LARGE SCALE GENOMIC DNA]</scope>
    <source>
        <strain evidence="4">ATCC 33406 / DSM 1761 / CIP 103989 / NBRC 15051 / NCIMB 9469 / D465</strain>
    </source>
</reference>
<evidence type="ECO:0000313" key="4">
    <source>
        <dbReference type="Proteomes" id="UP000001822"/>
    </source>
</evidence>
<dbReference type="KEGG" id="chu:CHU_3030"/>
<dbReference type="SUPFAM" id="SSF54106">
    <property type="entry name" value="LysM domain"/>
    <property type="match status" value="3"/>
</dbReference>
<name>A0A6N4SUW6_CYTH3</name>
<dbReference type="CDD" id="cd16894">
    <property type="entry name" value="MltD-like"/>
    <property type="match status" value="1"/>
</dbReference>
<evidence type="ECO:0000313" key="3">
    <source>
        <dbReference type="EMBL" id="ABG60271.1"/>
    </source>
</evidence>
<dbReference type="GO" id="GO:0008932">
    <property type="term" value="F:lytic endotransglycosylase activity"/>
    <property type="evidence" value="ECO:0007669"/>
    <property type="project" value="TreeGrafter"/>
</dbReference>
<dbReference type="InterPro" id="IPR018392">
    <property type="entry name" value="LysM"/>
</dbReference>
<keyword evidence="3" id="KW-0378">Hydrolase</keyword>
<keyword evidence="3" id="KW-0326">Glycosidase</keyword>
<dbReference type="Pfam" id="PF01476">
    <property type="entry name" value="LysM"/>
    <property type="match status" value="3"/>
</dbReference>
<dbReference type="Proteomes" id="UP000001822">
    <property type="component" value="Chromosome"/>
</dbReference>
<feature type="signal peptide" evidence="1">
    <location>
        <begin position="1"/>
        <end position="20"/>
    </location>
</feature>
<gene>
    <name evidence="3" type="primary">mltD</name>
    <name evidence="3" type="ordered locus">CHU_3030</name>
</gene>
<dbReference type="PANTHER" id="PTHR33734">
    <property type="entry name" value="LYSM DOMAIN-CONTAINING GPI-ANCHORED PROTEIN 2"/>
    <property type="match status" value="1"/>
</dbReference>